<sequence length="74" mass="8427">MGRRVPSAKFFEKLWARIVKTRAQEDPDSVITFVPEYGSFPYNPYGSAHSNAEVADSEGLRLYELFKKSLEDLA</sequence>
<protein>
    <submittedName>
        <fullName evidence="1">Uncharacterized protein</fullName>
    </submittedName>
</protein>
<organism evidence="1 2">
    <name type="scientific">Fusarium torreyae</name>
    <dbReference type="NCBI Taxonomy" id="1237075"/>
    <lineage>
        <taxon>Eukaryota</taxon>
        <taxon>Fungi</taxon>
        <taxon>Dikarya</taxon>
        <taxon>Ascomycota</taxon>
        <taxon>Pezizomycotina</taxon>
        <taxon>Sordariomycetes</taxon>
        <taxon>Hypocreomycetidae</taxon>
        <taxon>Hypocreales</taxon>
        <taxon>Nectriaceae</taxon>
        <taxon>Fusarium</taxon>
    </lineage>
</organism>
<dbReference type="Proteomes" id="UP001152049">
    <property type="component" value="Unassembled WGS sequence"/>
</dbReference>
<reference evidence="1" key="1">
    <citation type="submission" date="2022-09" db="EMBL/GenBank/DDBJ databases">
        <title>Fusarium specimens isolated from Avocado Roots.</title>
        <authorList>
            <person name="Stajich J."/>
            <person name="Roper C."/>
            <person name="Heimlech-Rivalta G."/>
        </authorList>
    </citation>
    <scope>NUCLEOTIDE SEQUENCE</scope>
    <source>
        <strain evidence="1">CF00136</strain>
    </source>
</reference>
<keyword evidence="2" id="KW-1185">Reference proteome</keyword>
<comment type="caution">
    <text evidence="1">The sequence shown here is derived from an EMBL/GenBank/DDBJ whole genome shotgun (WGS) entry which is preliminary data.</text>
</comment>
<dbReference type="AlphaFoldDB" id="A0A9W8V9T8"/>
<evidence type="ECO:0000313" key="2">
    <source>
        <dbReference type="Proteomes" id="UP001152049"/>
    </source>
</evidence>
<proteinExistence type="predicted"/>
<name>A0A9W8V9T8_9HYPO</name>
<dbReference type="OrthoDB" id="9971575at2759"/>
<evidence type="ECO:0000313" key="1">
    <source>
        <dbReference type="EMBL" id="KAJ4245457.1"/>
    </source>
</evidence>
<accession>A0A9W8V9T8</accession>
<gene>
    <name evidence="1" type="ORF">NW762_013966</name>
</gene>
<dbReference type="EMBL" id="JAOQAZ010000046">
    <property type="protein sequence ID" value="KAJ4245457.1"/>
    <property type="molecule type" value="Genomic_DNA"/>
</dbReference>